<evidence type="ECO:0000313" key="1">
    <source>
        <dbReference type="EMBL" id="JAP21725.1"/>
    </source>
</evidence>
<accession>A0A0V0HN49</accession>
<dbReference type="EMBL" id="GEDG01017374">
    <property type="protein sequence ID" value="JAP21725.1"/>
    <property type="molecule type" value="Transcribed_RNA"/>
</dbReference>
<sequence length="87" mass="10481">MSYAEYNQSLIPIYCHRLHYCMMLLVHNHHQNHVLAQQWMHFAFSLDFDIHRAISFKVPLLVTTPTLCIFFFTRDFDLYFDLLFPVG</sequence>
<protein>
    <submittedName>
        <fullName evidence="1">Putative ovule protein</fullName>
    </submittedName>
</protein>
<dbReference type="AlphaFoldDB" id="A0A0V0HN49"/>
<proteinExistence type="predicted"/>
<name>A0A0V0HN49_SOLCH</name>
<organism evidence="1">
    <name type="scientific">Solanum chacoense</name>
    <name type="common">Chaco potato</name>
    <dbReference type="NCBI Taxonomy" id="4108"/>
    <lineage>
        <taxon>Eukaryota</taxon>
        <taxon>Viridiplantae</taxon>
        <taxon>Streptophyta</taxon>
        <taxon>Embryophyta</taxon>
        <taxon>Tracheophyta</taxon>
        <taxon>Spermatophyta</taxon>
        <taxon>Magnoliopsida</taxon>
        <taxon>eudicotyledons</taxon>
        <taxon>Gunneridae</taxon>
        <taxon>Pentapetalae</taxon>
        <taxon>asterids</taxon>
        <taxon>lamiids</taxon>
        <taxon>Solanales</taxon>
        <taxon>Solanaceae</taxon>
        <taxon>Solanoideae</taxon>
        <taxon>Solaneae</taxon>
        <taxon>Solanum</taxon>
    </lineage>
</organism>
<reference evidence="1" key="1">
    <citation type="submission" date="2015-12" db="EMBL/GenBank/DDBJ databases">
        <title>Gene expression during late stages of embryo sac development: a critical building block for successful pollen-pistil interactions.</title>
        <authorList>
            <person name="Liu Y."/>
            <person name="Joly V."/>
            <person name="Sabar M."/>
            <person name="Matton D.P."/>
        </authorList>
    </citation>
    <scope>NUCLEOTIDE SEQUENCE</scope>
</reference>